<dbReference type="Gene3D" id="2.60.120.700">
    <property type="entry name" value="Peptidase G1"/>
    <property type="match status" value="1"/>
</dbReference>
<sequence>MKYIALLAGLIGLAAALPSPSQSQQLTRVHRRRPTQVRSSSFNQKQVSTSALDVLNSTHTSYSLNWAGAVQVGSGFKKVVGTVTVPQASGGSGAAASAWVGIDGDTCGRAILQTGIDFYGDGRFDAWYEWIPDGSFAFPDFGMSVGDQIRMTVEAHTSTSGVATLENLTTGQTISHDFTNPPSELCEENAEWIVEDFIMNGNLIPFANFGSVTFTEASAEGSSGTVTPAGAQIFDIIANNKVITDCKANGDDLTCDYTG</sequence>
<dbReference type="AlphaFoldDB" id="A0A179HKV3"/>
<evidence type="ECO:0000313" key="5">
    <source>
        <dbReference type="EMBL" id="OAQ90191.1"/>
    </source>
</evidence>
<accession>A0A179HKV3</accession>
<dbReference type="GeneID" id="28886480"/>
<dbReference type="Proteomes" id="UP000078240">
    <property type="component" value="Unassembled WGS sequence"/>
</dbReference>
<dbReference type="InterPro" id="IPR013320">
    <property type="entry name" value="ConA-like_dom_sf"/>
</dbReference>
<dbReference type="Proteomes" id="UP000078340">
    <property type="component" value="Unassembled WGS sequence"/>
</dbReference>
<evidence type="ECO:0000256" key="3">
    <source>
        <dbReference type="SAM" id="SignalP"/>
    </source>
</evidence>
<dbReference type="PANTHER" id="PTHR37536">
    <property type="entry name" value="PUTATIVE (AFU_ORTHOLOGUE AFUA_3G02970)-RELATED"/>
    <property type="match status" value="1"/>
</dbReference>
<protein>
    <submittedName>
        <fullName evidence="5">Peptidase A4 family protein</fullName>
    </submittedName>
</protein>
<evidence type="ECO:0000313" key="6">
    <source>
        <dbReference type="EMBL" id="PWI65780.1"/>
    </source>
</evidence>
<dbReference type="Proteomes" id="UP000245956">
    <property type="component" value="Unassembled WGS sequence"/>
</dbReference>
<proteinExistence type="predicted"/>
<evidence type="ECO:0000313" key="4">
    <source>
        <dbReference type="EMBL" id="OAQ83409.1"/>
    </source>
</evidence>
<evidence type="ECO:0000313" key="8">
    <source>
        <dbReference type="Proteomes" id="UP000245956"/>
    </source>
</evidence>
<reference evidence="6" key="1">
    <citation type="submission" date="2015-05" db="EMBL/GenBank/DDBJ databases">
        <authorList>
            <person name="Wang D.B."/>
            <person name="Wang M."/>
        </authorList>
    </citation>
    <scope>NUCLEOTIDE SEQUENCE</scope>
    <source>
        <strain evidence="6">36-1</strain>
    </source>
</reference>
<name>A0A179HKV3_PURLI</name>
<gene>
    <name evidence="6" type="ORF">PCL_06751</name>
    <name evidence="4" type="ORF">VFPBJ_02177</name>
    <name evidence="5" type="ORF">VFPFJ_04350</name>
</gene>
<dbReference type="EMBL" id="LCWV01000030">
    <property type="protein sequence ID" value="PWI65780.1"/>
    <property type="molecule type" value="Genomic_DNA"/>
</dbReference>
<dbReference type="CDD" id="cd13426">
    <property type="entry name" value="Peptidase_G1"/>
    <property type="match status" value="1"/>
</dbReference>
<dbReference type="STRING" id="33203.A0A179HKV3"/>
<dbReference type="Pfam" id="PF01828">
    <property type="entry name" value="Peptidase_A4"/>
    <property type="match status" value="1"/>
</dbReference>
<dbReference type="SUPFAM" id="SSF49899">
    <property type="entry name" value="Concanavalin A-like lectins/glucanases"/>
    <property type="match status" value="1"/>
</dbReference>
<dbReference type="PRINTS" id="PR00977">
    <property type="entry name" value="SCYTLDPTASE"/>
</dbReference>
<keyword evidence="3" id="KW-0732">Signal</keyword>
<feature type="active site" description="Proton acceptor" evidence="1">
    <location>
        <position position="195"/>
    </location>
</feature>
<dbReference type="InterPro" id="IPR038656">
    <property type="entry name" value="Peptidase_G1_sf"/>
</dbReference>
<evidence type="ECO:0000256" key="2">
    <source>
        <dbReference type="SAM" id="MobiDB-lite"/>
    </source>
</evidence>
<dbReference type="KEGG" id="plj:28886480"/>
<dbReference type="InterPro" id="IPR000250">
    <property type="entry name" value="Peptidase_G1"/>
</dbReference>
<feature type="region of interest" description="Disordered" evidence="2">
    <location>
        <begin position="24"/>
        <end position="44"/>
    </location>
</feature>
<dbReference type="GO" id="GO:0070007">
    <property type="term" value="F:glutamic-type endopeptidase activity"/>
    <property type="evidence" value="ECO:0007669"/>
    <property type="project" value="InterPro"/>
</dbReference>
<reference evidence="5 7" key="3">
    <citation type="submission" date="2016-02" db="EMBL/GenBank/DDBJ databases">
        <title>Biosynthesis of antibiotic leucinostatins and their inhibition on Phytophthora in bio-control Purpureocillium lilacinum.</title>
        <authorList>
            <person name="Wang G."/>
            <person name="Liu Z."/>
            <person name="Lin R."/>
            <person name="Li E."/>
            <person name="Mao Z."/>
            <person name="Ling J."/>
            <person name="Yin W."/>
            <person name="Xie B."/>
        </authorList>
    </citation>
    <scope>NUCLEOTIDE SEQUENCE [LARGE SCALE GENOMIC DNA]</scope>
    <source>
        <strain evidence="4">PLBJ-1</strain>
        <strain evidence="5">PLFJ-1</strain>
    </source>
</reference>
<dbReference type="EMBL" id="LSBI01000004">
    <property type="protein sequence ID" value="OAQ90191.1"/>
    <property type="molecule type" value="Genomic_DNA"/>
</dbReference>
<dbReference type="PANTHER" id="PTHR37536:SF1">
    <property type="entry name" value="ASPERGILLOPEPSIN, PUTAITVE (AFU_ORTHOLOGUE AFUA_7G01200)"/>
    <property type="match status" value="1"/>
</dbReference>
<comment type="caution">
    <text evidence="5">The sequence shown here is derived from an EMBL/GenBank/DDBJ whole genome shotgun (WGS) entry which is preliminary data.</text>
</comment>
<organism evidence="5 7">
    <name type="scientific">Purpureocillium lilacinum</name>
    <name type="common">Paecilomyces lilacinus</name>
    <dbReference type="NCBI Taxonomy" id="33203"/>
    <lineage>
        <taxon>Eukaryota</taxon>
        <taxon>Fungi</taxon>
        <taxon>Dikarya</taxon>
        <taxon>Ascomycota</taxon>
        <taxon>Pezizomycotina</taxon>
        <taxon>Sordariomycetes</taxon>
        <taxon>Hypocreomycetidae</taxon>
        <taxon>Hypocreales</taxon>
        <taxon>Ophiocordycipitaceae</taxon>
        <taxon>Purpureocillium</taxon>
    </lineage>
</organism>
<feature type="signal peptide" evidence="3">
    <location>
        <begin position="1"/>
        <end position="16"/>
    </location>
</feature>
<evidence type="ECO:0000256" key="1">
    <source>
        <dbReference type="PIRSR" id="PIRSR600250-50"/>
    </source>
</evidence>
<feature type="chain" id="PRO_5010456150" evidence="3">
    <location>
        <begin position="17"/>
        <end position="259"/>
    </location>
</feature>
<dbReference type="GO" id="GO:0006508">
    <property type="term" value="P:proteolysis"/>
    <property type="evidence" value="ECO:0007669"/>
    <property type="project" value="InterPro"/>
</dbReference>
<dbReference type="OMA" id="TTFDAWY"/>
<reference evidence="6 8" key="2">
    <citation type="journal article" date="2016" name="Front. Microbiol.">
        <title>Genome and transcriptome sequences reveal the specific parasitism of the nematophagous Purpureocillium lilacinum 36-1.</title>
        <authorList>
            <person name="Xie J."/>
            <person name="Li S."/>
            <person name="Mo C."/>
            <person name="Xiao X."/>
            <person name="Peng D."/>
            <person name="Wang G."/>
            <person name="Xiao Y."/>
        </authorList>
    </citation>
    <scope>NUCLEOTIDE SEQUENCE [LARGE SCALE GENOMIC DNA]</scope>
    <source>
        <strain evidence="6 8">36-1</strain>
    </source>
</reference>
<dbReference type="EMBL" id="LSBH01000002">
    <property type="protein sequence ID" value="OAQ83409.1"/>
    <property type="molecule type" value="Genomic_DNA"/>
</dbReference>
<evidence type="ECO:0000313" key="7">
    <source>
        <dbReference type="Proteomes" id="UP000078340"/>
    </source>
</evidence>